<feature type="domain" description="SH3" evidence="6">
    <location>
        <begin position="144"/>
        <end position="204"/>
    </location>
</feature>
<dbReference type="PRINTS" id="PR00452">
    <property type="entry name" value="SH3DOMAIN"/>
</dbReference>
<dbReference type="PANTHER" id="PTHR47174:SF3">
    <property type="entry name" value="BRIDGING INTEGRATOR 3"/>
    <property type="match status" value="1"/>
</dbReference>
<accession>A0A1X2IZN6</accession>
<keyword evidence="8" id="KW-1185">Reference proteome</keyword>
<dbReference type="Proteomes" id="UP000193560">
    <property type="component" value="Unassembled WGS sequence"/>
</dbReference>
<name>A0A1X2IZN6_9FUNG</name>
<evidence type="ECO:0000256" key="5">
    <source>
        <dbReference type="SAM" id="MobiDB-lite"/>
    </source>
</evidence>
<dbReference type="GO" id="GO:0006897">
    <property type="term" value="P:endocytosis"/>
    <property type="evidence" value="ECO:0007669"/>
    <property type="project" value="InterPro"/>
</dbReference>
<dbReference type="GO" id="GO:0051666">
    <property type="term" value="P:actin cortical patch localization"/>
    <property type="evidence" value="ECO:0007669"/>
    <property type="project" value="InterPro"/>
</dbReference>
<dbReference type="OrthoDB" id="19092at2759"/>
<dbReference type="Gene3D" id="2.30.30.40">
    <property type="entry name" value="SH3 Domains"/>
    <property type="match status" value="1"/>
</dbReference>
<evidence type="ECO:0000313" key="7">
    <source>
        <dbReference type="EMBL" id="ORZ25030.1"/>
    </source>
</evidence>
<reference evidence="7 8" key="1">
    <citation type="submission" date="2016-07" db="EMBL/GenBank/DDBJ databases">
        <title>Pervasive Adenine N6-methylation of Active Genes in Fungi.</title>
        <authorList>
            <consortium name="DOE Joint Genome Institute"/>
            <person name="Mondo S.J."/>
            <person name="Dannebaum R.O."/>
            <person name="Kuo R.C."/>
            <person name="Labutti K."/>
            <person name="Haridas S."/>
            <person name="Kuo A."/>
            <person name="Salamov A."/>
            <person name="Ahrendt S.R."/>
            <person name="Lipzen A."/>
            <person name="Sullivan W."/>
            <person name="Andreopoulos W.B."/>
            <person name="Clum A."/>
            <person name="Lindquist E."/>
            <person name="Daum C."/>
            <person name="Ramamoorthy G.K."/>
            <person name="Gryganskyi A."/>
            <person name="Culley D."/>
            <person name="Magnuson J.K."/>
            <person name="James T.Y."/>
            <person name="O'Malley M.A."/>
            <person name="Stajich J.E."/>
            <person name="Spatafora J.W."/>
            <person name="Visel A."/>
            <person name="Grigoriev I.V."/>
        </authorList>
    </citation>
    <scope>NUCLEOTIDE SEQUENCE [LARGE SCALE GENOMIC DNA]</scope>
    <source>
        <strain evidence="7 8">NRRL 1336</strain>
    </source>
</reference>
<evidence type="ECO:0000256" key="3">
    <source>
        <dbReference type="ARBA" id="ARBA00022490"/>
    </source>
</evidence>
<protein>
    <recommendedName>
        <fullName evidence="6">SH3 domain-containing protein</fullName>
    </recommendedName>
</protein>
<organism evidence="7 8">
    <name type="scientific">Absidia repens</name>
    <dbReference type="NCBI Taxonomy" id="90262"/>
    <lineage>
        <taxon>Eukaryota</taxon>
        <taxon>Fungi</taxon>
        <taxon>Fungi incertae sedis</taxon>
        <taxon>Mucoromycota</taxon>
        <taxon>Mucoromycotina</taxon>
        <taxon>Mucoromycetes</taxon>
        <taxon>Mucorales</taxon>
        <taxon>Cunninghamellaceae</taxon>
        <taxon>Absidia</taxon>
    </lineage>
</organism>
<dbReference type="GO" id="GO:0097320">
    <property type="term" value="P:plasma membrane tubulation"/>
    <property type="evidence" value="ECO:0007669"/>
    <property type="project" value="TreeGrafter"/>
</dbReference>
<feature type="compositionally biased region" description="Low complexity" evidence="5">
    <location>
        <begin position="96"/>
        <end position="123"/>
    </location>
</feature>
<dbReference type="FunFam" id="2.30.30.40:FF:000072">
    <property type="entry name" value="Unconventional Myosin IB"/>
    <property type="match status" value="1"/>
</dbReference>
<evidence type="ECO:0000256" key="2">
    <source>
        <dbReference type="ARBA" id="ARBA00022443"/>
    </source>
</evidence>
<comment type="caution">
    <text evidence="7">The sequence shown here is derived from an EMBL/GenBank/DDBJ whole genome shotgun (WGS) entry which is preliminary data.</text>
</comment>
<evidence type="ECO:0000256" key="1">
    <source>
        <dbReference type="ARBA" id="ARBA00004496"/>
    </source>
</evidence>
<dbReference type="EMBL" id="MCGE01000001">
    <property type="protein sequence ID" value="ORZ25030.1"/>
    <property type="molecule type" value="Genomic_DNA"/>
</dbReference>
<dbReference type="SUPFAM" id="SSF50044">
    <property type="entry name" value="SH3-domain"/>
    <property type="match status" value="1"/>
</dbReference>
<feature type="compositionally biased region" description="Polar residues" evidence="5">
    <location>
        <begin position="45"/>
        <end position="57"/>
    </location>
</feature>
<evidence type="ECO:0000259" key="6">
    <source>
        <dbReference type="PROSITE" id="PS50002"/>
    </source>
</evidence>
<gene>
    <name evidence="7" type="ORF">BCR42DRAFT_399224</name>
</gene>
<dbReference type="Pfam" id="PF00018">
    <property type="entry name" value="SH3_1"/>
    <property type="match status" value="1"/>
</dbReference>
<evidence type="ECO:0000313" key="8">
    <source>
        <dbReference type="Proteomes" id="UP000193560"/>
    </source>
</evidence>
<dbReference type="SMART" id="SM00326">
    <property type="entry name" value="SH3"/>
    <property type="match status" value="1"/>
</dbReference>
<evidence type="ECO:0000256" key="4">
    <source>
        <dbReference type="PROSITE-ProRule" id="PRU00192"/>
    </source>
</evidence>
<keyword evidence="3" id="KW-0963">Cytoplasm</keyword>
<dbReference type="InterPro" id="IPR036028">
    <property type="entry name" value="SH3-like_dom_sf"/>
</dbReference>
<comment type="subcellular location">
    <subcellularLocation>
        <location evidence="1">Cytoplasm</location>
    </subcellularLocation>
</comment>
<dbReference type="PANTHER" id="PTHR47174">
    <property type="entry name" value="BRIDGING INTEGRATOR 3"/>
    <property type="match status" value="1"/>
</dbReference>
<dbReference type="GO" id="GO:0015629">
    <property type="term" value="C:actin cytoskeleton"/>
    <property type="evidence" value="ECO:0007669"/>
    <property type="project" value="TreeGrafter"/>
</dbReference>
<dbReference type="AlphaFoldDB" id="A0A1X2IZN6"/>
<dbReference type="InterPro" id="IPR046982">
    <property type="entry name" value="BIN3/RVS161-like"/>
</dbReference>
<dbReference type="InterPro" id="IPR001452">
    <property type="entry name" value="SH3_domain"/>
</dbReference>
<dbReference type="PROSITE" id="PS50002">
    <property type="entry name" value="SH3"/>
    <property type="match status" value="1"/>
</dbReference>
<feature type="region of interest" description="Disordered" evidence="5">
    <location>
        <begin position="45"/>
        <end position="139"/>
    </location>
</feature>
<proteinExistence type="predicted"/>
<dbReference type="GO" id="GO:0005737">
    <property type="term" value="C:cytoplasm"/>
    <property type="evidence" value="ECO:0007669"/>
    <property type="project" value="UniProtKB-SubCell"/>
</dbReference>
<sequence length="331" mass="35667">MTDPHHNPLANHMLMSIQKDLAVLKDQKILDETTYQNIITLLPTQASSPSPVTSNTIRPPLPTRKSTTHSPNLAPIPAPRTPSFPKLPVRRTSDLPHQQPQQTNITNTTTTTTTTREPLTTEPSILHQQPSTAPPPPSYNATVKNKQMAEAIYDYAGEDPSTDLSFRKGDMIEVTEHVNDDWWRGSLKGKSGIFPQNHVQSVPPQKQASPIVQVTKASVPTPHAYPTPPTPMNNHYQQQQQPYAYPPPPTMVYHQAPSQGASTSYNYVPPPMAVAAGGSNNNGAVAVDDKGNGEGGSKVQGMAKKFGSNLGNAVVFGAGATIGSEAVHAIF</sequence>
<keyword evidence="2 4" id="KW-0728">SH3 domain</keyword>
<dbReference type="STRING" id="90262.A0A1X2IZN6"/>
<dbReference type="GO" id="GO:0008289">
    <property type="term" value="F:lipid binding"/>
    <property type="evidence" value="ECO:0007669"/>
    <property type="project" value="TreeGrafter"/>
</dbReference>